<organism evidence="1 2">
    <name type="scientific">Rhododendron molle</name>
    <name type="common">Chinese azalea</name>
    <name type="synonym">Azalea mollis</name>
    <dbReference type="NCBI Taxonomy" id="49168"/>
    <lineage>
        <taxon>Eukaryota</taxon>
        <taxon>Viridiplantae</taxon>
        <taxon>Streptophyta</taxon>
        <taxon>Embryophyta</taxon>
        <taxon>Tracheophyta</taxon>
        <taxon>Spermatophyta</taxon>
        <taxon>Magnoliopsida</taxon>
        <taxon>eudicotyledons</taxon>
        <taxon>Gunneridae</taxon>
        <taxon>Pentapetalae</taxon>
        <taxon>asterids</taxon>
        <taxon>Ericales</taxon>
        <taxon>Ericaceae</taxon>
        <taxon>Ericoideae</taxon>
        <taxon>Rhodoreae</taxon>
        <taxon>Rhododendron</taxon>
    </lineage>
</organism>
<name>A0ACC0MER0_RHOML</name>
<dbReference type="EMBL" id="CM046396">
    <property type="protein sequence ID" value="KAI8539384.1"/>
    <property type="molecule type" value="Genomic_DNA"/>
</dbReference>
<evidence type="ECO:0000313" key="2">
    <source>
        <dbReference type="Proteomes" id="UP001062846"/>
    </source>
</evidence>
<reference evidence="1" key="1">
    <citation type="submission" date="2022-02" db="EMBL/GenBank/DDBJ databases">
        <title>Plant Genome Project.</title>
        <authorList>
            <person name="Zhang R.-G."/>
        </authorList>
    </citation>
    <scope>NUCLEOTIDE SEQUENCE</scope>
    <source>
        <strain evidence="1">AT1</strain>
    </source>
</reference>
<proteinExistence type="predicted"/>
<comment type="caution">
    <text evidence="1">The sequence shown here is derived from an EMBL/GenBank/DDBJ whole genome shotgun (WGS) entry which is preliminary data.</text>
</comment>
<evidence type="ECO:0000313" key="1">
    <source>
        <dbReference type="EMBL" id="KAI8539384.1"/>
    </source>
</evidence>
<keyword evidence="2" id="KW-1185">Reference proteome</keyword>
<sequence length="63" mass="6935">MLSLNFILPHSTIPSSRVIVQWSWVATFGQTPFDHVFVSESVNSDQLGGQGVGVPPRTPENIR</sequence>
<dbReference type="Proteomes" id="UP001062846">
    <property type="component" value="Chromosome 9"/>
</dbReference>
<accession>A0ACC0MER0</accession>
<protein>
    <submittedName>
        <fullName evidence="1">Uncharacterized protein</fullName>
    </submittedName>
</protein>
<gene>
    <name evidence="1" type="ORF">RHMOL_Rhmol09G0178800</name>
</gene>